<dbReference type="OrthoDB" id="3512640at2759"/>
<comment type="pathway">
    <text evidence="5">Amino-acid biosynthesis; L-methionine biosynthesis via de novo pathway; L-homocysteine from L-cystathionine: step 1/1.</text>
</comment>
<dbReference type="InterPro" id="IPR006233">
    <property type="entry name" value="Cys_b_lyase_bac"/>
</dbReference>
<keyword evidence="11" id="KW-1185">Reference proteome</keyword>
<dbReference type="PIRSF" id="PIRSF001434">
    <property type="entry name" value="CGS"/>
    <property type="match status" value="1"/>
</dbReference>
<comment type="catalytic activity">
    <reaction evidence="6">
        <text>L,L-cystathionine + H2O = L-homocysteine + pyruvate + NH4(+)</text>
        <dbReference type="Rhea" id="RHEA:13965"/>
        <dbReference type="ChEBI" id="CHEBI:15361"/>
        <dbReference type="ChEBI" id="CHEBI:15377"/>
        <dbReference type="ChEBI" id="CHEBI:28938"/>
        <dbReference type="ChEBI" id="CHEBI:58161"/>
        <dbReference type="ChEBI" id="CHEBI:58199"/>
    </reaction>
</comment>
<comment type="similarity">
    <text evidence="2 9">Belongs to the trans-sulfuration enzymes family.</text>
</comment>
<feature type="modified residue" description="N6-(pyridoxal phosphate)lysine" evidence="8">
    <location>
        <position position="228"/>
    </location>
</feature>
<name>A0A1G4INS0_9SACH</name>
<evidence type="ECO:0000256" key="4">
    <source>
        <dbReference type="ARBA" id="ARBA00023239"/>
    </source>
</evidence>
<dbReference type="Gene3D" id="3.40.640.10">
    <property type="entry name" value="Type I PLP-dependent aspartate aminotransferase-like (Major domain)"/>
    <property type="match status" value="1"/>
</dbReference>
<accession>A0A1G4INS0</accession>
<dbReference type="GO" id="GO:0047804">
    <property type="term" value="F:cysteine-S-conjugate beta-lyase activity"/>
    <property type="evidence" value="ECO:0007669"/>
    <property type="project" value="UniProtKB-EC"/>
</dbReference>
<evidence type="ECO:0000256" key="9">
    <source>
        <dbReference type="RuleBase" id="RU362118"/>
    </source>
</evidence>
<evidence type="ECO:0000256" key="2">
    <source>
        <dbReference type="ARBA" id="ARBA00009077"/>
    </source>
</evidence>
<dbReference type="AlphaFoldDB" id="A0A1G4INS0"/>
<dbReference type="NCBIfam" id="TIGR01324">
    <property type="entry name" value="cysta_beta_ly_B"/>
    <property type="match status" value="1"/>
</dbReference>
<dbReference type="InterPro" id="IPR054542">
    <property type="entry name" value="Cys_met_metab_PP"/>
</dbReference>
<dbReference type="InterPro" id="IPR015422">
    <property type="entry name" value="PyrdxlP-dep_Trfase_small"/>
</dbReference>
<keyword evidence="3 8" id="KW-0663">Pyridoxal phosphate</keyword>
<dbReference type="SUPFAM" id="SSF53383">
    <property type="entry name" value="PLP-dependent transferases"/>
    <property type="match status" value="1"/>
</dbReference>
<proteinExistence type="inferred from homology"/>
<evidence type="ECO:0000256" key="6">
    <source>
        <dbReference type="ARBA" id="ARBA00047517"/>
    </source>
</evidence>
<reference evidence="11" key="1">
    <citation type="submission" date="2016-03" db="EMBL/GenBank/DDBJ databases">
        <authorList>
            <person name="Devillers Hugo."/>
        </authorList>
    </citation>
    <scope>NUCLEOTIDE SEQUENCE [LARGE SCALE GENOMIC DNA]</scope>
</reference>
<dbReference type="PANTHER" id="PTHR43500">
    <property type="entry name" value="CYSTATHIONINE BETA-LYASE-RELATED"/>
    <property type="match status" value="1"/>
</dbReference>
<dbReference type="InterPro" id="IPR000277">
    <property type="entry name" value="Cys/Met-Metab_PyrdxlP-dep_enz"/>
</dbReference>
<dbReference type="Gene3D" id="3.90.1150.10">
    <property type="entry name" value="Aspartate Aminotransferase, domain 1"/>
    <property type="match status" value="1"/>
</dbReference>
<comment type="catalytic activity">
    <reaction evidence="7">
        <text>an S-substituted L-cysteine + H2O = a thiol + pyruvate + NH4(+)</text>
        <dbReference type="Rhea" id="RHEA:18121"/>
        <dbReference type="ChEBI" id="CHEBI:15361"/>
        <dbReference type="ChEBI" id="CHEBI:15377"/>
        <dbReference type="ChEBI" id="CHEBI:28938"/>
        <dbReference type="ChEBI" id="CHEBI:29256"/>
        <dbReference type="ChEBI" id="CHEBI:58717"/>
        <dbReference type="EC" id="4.4.1.13"/>
    </reaction>
</comment>
<gene>
    <name evidence="10" type="ORF">LANO_0A02102G</name>
</gene>
<evidence type="ECO:0000256" key="8">
    <source>
        <dbReference type="PIRSR" id="PIRSR001434-2"/>
    </source>
</evidence>
<sequence>MSNPSQSALPKVSNEMAQLSVSENQLSTFGLSTQLSLLGRNTDEQYGFVNPPLYRGSTVIHKTLDSIENSKGKFYYGAAGSPTVANLEDAWCHLTGAAGTVLSPSGLSSITIALLCLVKAGDHILVCDSVYQPTRVFCDGLLAKLGVRTQYYNPLIGDDLEELIGPNTSLIYLESPGSQTMETQDIPTIVRIAKKHGIKTILDNTWATPLFFNAHGHGIDISLEAGTKYLGGHSDLFIGLTSANEACWPALRKTYDTMCALPGADDCLLALRGMRTLHLRLKEIERKTLELATWLSERSEVAEVRHPAMKTCPGHANWLRDYKGSSGVFSIVLKDAFTRGGLENMLENMSLFKLGFSWGGYDSLIIPINPRAYRTILEWPQTGFAMRVQVGLEDPEDLKRDLELGFDRLAGKN</sequence>
<evidence type="ECO:0000313" key="11">
    <source>
        <dbReference type="Proteomes" id="UP000189911"/>
    </source>
</evidence>
<dbReference type="PROSITE" id="PS00868">
    <property type="entry name" value="CYS_MET_METAB_PP"/>
    <property type="match status" value="1"/>
</dbReference>
<evidence type="ECO:0000256" key="1">
    <source>
        <dbReference type="ARBA" id="ARBA00001933"/>
    </source>
</evidence>
<dbReference type="InterPro" id="IPR015421">
    <property type="entry name" value="PyrdxlP-dep_Trfase_major"/>
</dbReference>
<dbReference type="PANTHER" id="PTHR43500:SF1">
    <property type="entry name" value="CYSTATHIONINE BETA-LYASE-RELATED"/>
    <property type="match status" value="1"/>
</dbReference>
<comment type="cofactor">
    <cofactor evidence="1 9">
        <name>pyridoxal 5'-phosphate</name>
        <dbReference type="ChEBI" id="CHEBI:597326"/>
    </cofactor>
</comment>
<dbReference type="GO" id="GO:0019450">
    <property type="term" value="P:L-cysteine catabolic process to pyruvate"/>
    <property type="evidence" value="ECO:0007669"/>
    <property type="project" value="TreeGrafter"/>
</dbReference>
<evidence type="ECO:0000256" key="5">
    <source>
        <dbReference type="ARBA" id="ARBA00046315"/>
    </source>
</evidence>
<dbReference type="EMBL" id="LT598449">
    <property type="protein sequence ID" value="SCU78102.1"/>
    <property type="molecule type" value="Genomic_DNA"/>
</dbReference>
<keyword evidence="4" id="KW-0456">Lyase</keyword>
<organism evidence="10 11">
    <name type="scientific">Lachancea nothofagi CBS 11611</name>
    <dbReference type="NCBI Taxonomy" id="1266666"/>
    <lineage>
        <taxon>Eukaryota</taxon>
        <taxon>Fungi</taxon>
        <taxon>Dikarya</taxon>
        <taxon>Ascomycota</taxon>
        <taxon>Saccharomycotina</taxon>
        <taxon>Saccharomycetes</taxon>
        <taxon>Saccharomycetales</taxon>
        <taxon>Saccharomycetaceae</taxon>
        <taxon>Lachancea</taxon>
    </lineage>
</organism>
<evidence type="ECO:0000313" key="10">
    <source>
        <dbReference type="EMBL" id="SCU78102.1"/>
    </source>
</evidence>
<dbReference type="InterPro" id="IPR015424">
    <property type="entry name" value="PyrdxlP-dep_Trfase"/>
</dbReference>
<protein>
    <submittedName>
        <fullName evidence="10">LANO_0A02102g1_1</fullName>
    </submittedName>
</protein>
<evidence type="ECO:0000256" key="7">
    <source>
        <dbReference type="ARBA" id="ARBA00047625"/>
    </source>
</evidence>
<dbReference type="FunFam" id="3.40.640.10:FF:000046">
    <property type="entry name" value="Cystathionine gamma-lyase"/>
    <property type="match status" value="1"/>
</dbReference>
<dbReference type="GO" id="GO:0030170">
    <property type="term" value="F:pyridoxal phosphate binding"/>
    <property type="evidence" value="ECO:0007669"/>
    <property type="project" value="InterPro"/>
</dbReference>
<dbReference type="Pfam" id="PF01053">
    <property type="entry name" value="Cys_Met_Meta_PP"/>
    <property type="match status" value="1"/>
</dbReference>
<evidence type="ECO:0000256" key="3">
    <source>
        <dbReference type="ARBA" id="ARBA00022898"/>
    </source>
</evidence>
<dbReference type="GO" id="GO:0019346">
    <property type="term" value="P:transsulfuration"/>
    <property type="evidence" value="ECO:0007669"/>
    <property type="project" value="InterPro"/>
</dbReference>
<dbReference type="Proteomes" id="UP000189911">
    <property type="component" value="Chromosome A"/>
</dbReference>